<keyword evidence="2" id="KW-1185">Reference proteome</keyword>
<name>A0ACB8SVL3_9AGAM</name>
<reference evidence="1" key="1">
    <citation type="submission" date="2021-03" db="EMBL/GenBank/DDBJ databases">
        <authorList>
            <consortium name="DOE Joint Genome Institute"/>
            <person name="Ahrendt S."/>
            <person name="Looney B.P."/>
            <person name="Miyauchi S."/>
            <person name="Morin E."/>
            <person name="Drula E."/>
            <person name="Courty P.E."/>
            <person name="Chicoki N."/>
            <person name="Fauchery L."/>
            <person name="Kohler A."/>
            <person name="Kuo A."/>
            <person name="Labutti K."/>
            <person name="Pangilinan J."/>
            <person name="Lipzen A."/>
            <person name="Riley R."/>
            <person name="Andreopoulos W."/>
            <person name="He G."/>
            <person name="Johnson J."/>
            <person name="Barry K.W."/>
            <person name="Grigoriev I.V."/>
            <person name="Nagy L."/>
            <person name="Hibbett D."/>
            <person name="Henrissat B."/>
            <person name="Matheny P.B."/>
            <person name="Labbe J."/>
            <person name="Martin F."/>
        </authorList>
    </citation>
    <scope>NUCLEOTIDE SEQUENCE</scope>
    <source>
        <strain evidence="1">HHB10654</strain>
    </source>
</reference>
<proteinExistence type="predicted"/>
<sequence>MKVRGNASDHRELNSQSAAECCLPRLQRFMMELNLLSLFPRINYHGTTTKPLYSVSQRLYTCLIHTLGIVEDVQFTPHIVCMPRRVVRNDLHVVFLVFQPCSKIPLLCHGHAFLASLLHLGDRQSFWSLHDTHPPIRRHASRATSRSSVLRFSRF</sequence>
<evidence type="ECO:0000313" key="2">
    <source>
        <dbReference type="Proteomes" id="UP000814140"/>
    </source>
</evidence>
<evidence type="ECO:0000313" key="1">
    <source>
        <dbReference type="EMBL" id="KAI0060500.1"/>
    </source>
</evidence>
<dbReference type="EMBL" id="MU277218">
    <property type="protein sequence ID" value="KAI0060500.1"/>
    <property type="molecule type" value="Genomic_DNA"/>
</dbReference>
<protein>
    <submittedName>
        <fullName evidence="1">Uncharacterized protein</fullName>
    </submittedName>
</protein>
<organism evidence="1 2">
    <name type="scientific">Artomyces pyxidatus</name>
    <dbReference type="NCBI Taxonomy" id="48021"/>
    <lineage>
        <taxon>Eukaryota</taxon>
        <taxon>Fungi</taxon>
        <taxon>Dikarya</taxon>
        <taxon>Basidiomycota</taxon>
        <taxon>Agaricomycotina</taxon>
        <taxon>Agaricomycetes</taxon>
        <taxon>Russulales</taxon>
        <taxon>Auriscalpiaceae</taxon>
        <taxon>Artomyces</taxon>
    </lineage>
</organism>
<accession>A0ACB8SVL3</accession>
<comment type="caution">
    <text evidence="1">The sequence shown here is derived from an EMBL/GenBank/DDBJ whole genome shotgun (WGS) entry which is preliminary data.</text>
</comment>
<reference evidence="1" key="2">
    <citation type="journal article" date="2022" name="New Phytol.">
        <title>Evolutionary transition to the ectomycorrhizal habit in the genomes of a hyperdiverse lineage of mushroom-forming fungi.</title>
        <authorList>
            <person name="Looney B."/>
            <person name="Miyauchi S."/>
            <person name="Morin E."/>
            <person name="Drula E."/>
            <person name="Courty P.E."/>
            <person name="Kohler A."/>
            <person name="Kuo A."/>
            <person name="LaButti K."/>
            <person name="Pangilinan J."/>
            <person name="Lipzen A."/>
            <person name="Riley R."/>
            <person name="Andreopoulos W."/>
            <person name="He G."/>
            <person name="Johnson J."/>
            <person name="Nolan M."/>
            <person name="Tritt A."/>
            <person name="Barry K.W."/>
            <person name="Grigoriev I.V."/>
            <person name="Nagy L.G."/>
            <person name="Hibbett D."/>
            <person name="Henrissat B."/>
            <person name="Matheny P.B."/>
            <person name="Labbe J."/>
            <person name="Martin F.M."/>
        </authorList>
    </citation>
    <scope>NUCLEOTIDE SEQUENCE</scope>
    <source>
        <strain evidence="1">HHB10654</strain>
    </source>
</reference>
<dbReference type="Proteomes" id="UP000814140">
    <property type="component" value="Unassembled WGS sequence"/>
</dbReference>
<gene>
    <name evidence="1" type="ORF">BV25DRAFT_932853</name>
</gene>